<feature type="region of interest" description="Disordered" evidence="1">
    <location>
        <begin position="21"/>
        <end position="40"/>
    </location>
</feature>
<dbReference type="Proteomes" id="UP000694406">
    <property type="component" value="Unplaced"/>
</dbReference>
<name>A0A8C5SMV8_LATLA</name>
<proteinExistence type="predicted"/>
<reference evidence="2" key="1">
    <citation type="submission" date="2025-08" db="UniProtKB">
        <authorList>
            <consortium name="Ensembl"/>
        </authorList>
    </citation>
    <scope>IDENTIFICATION</scope>
</reference>
<reference evidence="2" key="2">
    <citation type="submission" date="2025-09" db="UniProtKB">
        <authorList>
            <consortium name="Ensembl"/>
        </authorList>
    </citation>
    <scope>IDENTIFICATION</scope>
</reference>
<keyword evidence="3" id="KW-1185">Reference proteome</keyword>
<sequence>MLGGIKAWAGRHEPKRLQQASTKLAGRQPQGWQRKAGTKAGRQTGLTARLAAGRTARLEEAAASLPSKAGHKVQAACGKGHGSCVNPIRHVRSFLCEMAGRCFAAASSYPRGLRNAFLPHAQLTLGIRWLRSDRFIRCASACIRCIRSTVALTLRSPVKPLRCCTPLSSTSSTGLPLPPSAFHLPCVLLRVRSFPCYPLQLCKFFAL</sequence>
<dbReference type="Ensembl" id="ENSLLTT00000018837.1">
    <property type="protein sequence ID" value="ENSLLTP00000018157.1"/>
    <property type="gene ID" value="ENSLLTG00000013762.1"/>
</dbReference>
<evidence type="ECO:0000313" key="3">
    <source>
        <dbReference type="Proteomes" id="UP000694406"/>
    </source>
</evidence>
<evidence type="ECO:0000256" key="1">
    <source>
        <dbReference type="SAM" id="MobiDB-lite"/>
    </source>
</evidence>
<accession>A0A8C5SMV8</accession>
<evidence type="ECO:0000313" key="2">
    <source>
        <dbReference type="Ensembl" id="ENSLLTP00000018157.1"/>
    </source>
</evidence>
<dbReference type="AlphaFoldDB" id="A0A8C5SMV8"/>
<organism evidence="2 3">
    <name type="scientific">Laticauda laticaudata</name>
    <name type="common">Blue-ringed sea krait</name>
    <name type="synonym">Blue-lipped sea krait</name>
    <dbReference type="NCBI Taxonomy" id="8630"/>
    <lineage>
        <taxon>Eukaryota</taxon>
        <taxon>Metazoa</taxon>
        <taxon>Chordata</taxon>
        <taxon>Craniata</taxon>
        <taxon>Vertebrata</taxon>
        <taxon>Euteleostomi</taxon>
        <taxon>Lepidosauria</taxon>
        <taxon>Squamata</taxon>
        <taxon>Bifurcata</taxon>
        <taxon>Unidentata</taxon>
        <taxon>Episquamata</taxon>
        <taxon>Toxicofera</taxon>
        <taxon>Serpentes</taxon>
        <taxon>Colubroidea</taxon>
        <taxon>Elapidae</taxon>
        <taxon>Laticaudinae</taxon>
        <taxon>Laticauda</taxon>
    </lineage>
</organism>
<protein>
    <submittedName>
        <fullName evidence="2">Uncharacterized protein</fullName>
    </submittedName>
</protein>